<feature type="chain" id="PRO_5046702955" description="PEP-CTERM sorting domain-containing protein" evidence="1">
    <location>
        <begin position="23"/>
        <end position="206"/>
    </location>
</feature>
<comment type="caution">
    <text evidence="2">The sequence shown here is derived from an EMBL/GenBank/DDBJ whole genome shotgun (WGS) entry which is preliminary data.</text>
</comment>
<feature type="signal peptide" evidence="1">
    <location>
        <begin position="1"/>
        <end position="22"/>
    </location>
</feature>
<evidence type="ECO:0000313" key="3">
    <source>
        <dbReference type="Proteomes" id="UP001524586"/>
    </source>
</evidence>
<sequence>MRASVNRFMAIGLLAFSNLASASIWEPTANVVNFFSFPAFAVGPVSWSPTSTLGIFEDTETAFTTTPIAQFSNGANISFSQTQGSQDWTITVASLVNGATVSSAGILTASNRFQVAWLSSAGTANEKWVVQTGSTSNPWTPNFWQLLFTDTSLLSNNVSIAYATNIKPYEGLDAGGPISGVPVPPAALSFLTGIVGFLTLRKRRTV</sequence>
<dbReference type="EMBL" id="JANIBK010000024">
    <property type="protein sequence ID" value="MCQ8128143.1"/>
    <property type="molecule type" value="Genomic_DNA"/>
</dbReference>
<evidence type="ECO:0008006" key="4">
    <source>
        <dbReference type="Google" id="ProtNLM"/>
    </source>
</evidence>
<proteinExistence type="predicted"/>
<keyword evidence="1" id="KW-0732">Signal</keyword>
<dbReference type="RefSeq" id="WP_256614515.1">
    <property type="nucleotide sequence ID" value="NZ_JANIBK010000024.1"/>
</dbReference>
<reference evidence="2 3" key="1">
    <citation type="submission" date="2022-07" db="EMBL/GenBank/DDBJ databases">
        <title>Methylomonas rivi sp. nov., Methylomonas rosea sp. nov., Methylomonas aureus sp. nov. and Methylomonas subterranea sp. nov., four novel methanotrophs isolated from a freshwater creek and the deep terrestrial subsurface.</title>
        <authorList>
            <person name="Abin C."/>
            <person name="Sankaranarayanan K."/>
            <person name="Garner C."/>
            <person name="Sindelar R."/>
            <person name="Kotary K."/>
            <person name="Garner R."/>
            <person name="Barclay S."/>
            <person name="Lawson P."/>
            <person name="Krumholz L."/>
        </authorList>
    </citation>
    <scope>NUCLEOTIDE SEQUENCE [LARGE SCALE GENOMIC DNA]</scope>
    <source>
        <strain evidence="2 3">WSC-6</strain>
    </source>
</reference>
<name>A0ABT1U2S9_9GAMM</name>
<gene>
    <name evidence="2" type="ORF">NP596_06695</name>
</gene>
<keyword evidence="3" id="KW-1185">Reference proteome</keyword>
<accession>A0ABT1U2S9</accession>
<organism evidence="2 3">
    <name type="scientific">Methylomonas rivi</name>
    <dbReference type="NCBI Taxonomy" id="2952226"/>
    <lineage>
        <taxon>Bacteria</taxon>
        <taxon>Pseudomonadati</taxon>
        <taxon>Pseudomonadota</taxon>
        <taxon>Gammaproteobacteria</taxon>
        <taxon>Methylococcales</taxon>
        <taxon>Methylococcaceae</taxon>
        <taxon>Methylomonas</taxon>
    </lineage>
</organism>
<evidence type="ECO:0000256" key="1">
    <source>
        <dbReference type="SAM" id="SignalP"/>
    </source>
</evidence>
<protein>
    <recommendedName>
        <fullName evidence="4">PEP-CTERM sorting domain-containing protein</fullName>
    </recommendedName>
</protein>
<dbReference type="Proteomes" id="UP001524586">
    <property type="component" value="Unassembled WGS sequence"/>
</dbReference>
<evidence type="ECO:0000313" key="2">
    <source>
        <dbReference type="EMBL" id="MCQ8128143.1"/>
    </source>
</evidence>